<evidence type="ECO:0000259" key="6">
    <source>
        <dbReference type="Pfam" id="PF02826"/>
    </source>
</evidence>
<dbReference type="EMBL" id="CADIKW010000001">
    <property type="protein sequence ID" value="CAB3831315.1"/>
    <property type="molecule type" value="Genomic_DNA"/>
</dbReference>
<dbReference type="GO" id="GO:0051287">
    <property type="term" value="F:NAD binding"/>
    <property type="evidence" value="ECO:0007669"/>
    <property type="project" value="InterPro"/>
</dbReference>
<dbReference type="PANTHER" id="PTHR10996">
    <property type="entry name" value="2-HYDROXYACID DEHYDROGENASE-RELATED"/>
    <property type="match status" value="1"/>
</dbReference>
<accession>A0A6S7DQP2</accession>
<keyword evidence="3" id="KW-0520">NAD</keyword>
<dbReference type="AlphaFoldDB" id="A0A6S7DQP2"/>
<evidence type="ECO:0000256" key="3">
    <source>
        <dbReference type="ARBA" id="ARBA00023027"/>
    </source>
</evidence>
<organism evidence="7 8">
    <name type="scientific">Achromobacter dolens</name>
    <dbReference type="NCBI Taxonomy" id="1287738"/>
    <lineage>
        <taxon>Bacteria</taxon>
        <taxon>Pseudomonadati</taxon>
        <taxon>Pseudomonadota</taxon>
        <taxon>Betaproteobacteria</taxon>
        <taxon>Burkholderiales</taxon>
        <taxon>Alcaligenaceae</taxon>
        <taxon>Achromobacter</taxon>
    </lineage>
</organism>
<dbReference type="Pfam" id="PF00389">
    <property type="entry name" value="2-Hacid_dh"/>
    <property type="match status" value="1"/>
</dbReference>
<evidence type="ECO:0000256" key="2">
    <source>
        <dbReference type="ARBA" id="ARBA00023002"/>
    </source>
</evidence>
<dbReference type="PANTHER" id="PTHR10996:SF178">
    <property type="entry name" value="2-HYDROXYACID DEHYDROGENASE YGL185C-RELATED"/>
    <property type="match status" value="1"/>
</dbReference>
<dbReference type="GO" id="GO:0030267">
    <property type="term" value="F:glyoxylate reductase (NADPH) activity"/>
    <property type="evidence" value="ECO:0007669"/>
    <property type="project" value="TreeGrafter"/>
</dbReference>
<dbReference type="GO" id="GO:0016618">
    <property type="term" value="F:hydroxypyruvate reductase [NAD(P)H] activity"/>
    <property type="evidence" value="ECO:0007669"/>
    <property type="project" value="TreeGrafter"/>
</dbReference>
<feature type="domain" description="D-isomer specific 2-hydroxyacid dehydrogenase catalytic" evidence="5">
    <location>
        <begin position="24"/>
        <end position="324"/>
    </location>
</feature>
<evidence type="ECO:0000259" key="5">
    <source>
        <dbReference type="Pfam" id="PF00389"/>
    </source>
</evidence>
<evidence type="ECO:0000256" key="1">
    <source>
        <dbReference type="ARBA" id="ARBA00022857"/>
    </source>
</evidence>
<comment type="similarity">
    <text evidence="4">Belongs to the D-isomer specific 2-hydroxyacid dehydrogenase family.</text>
</comment>
<dbReference type="FunFam" id="3.40.50.720:FF:000213">
    <property type="entry name" value="Putative 2-hydroxyacid dehydrogenase"/>
    <property type="match status" value="1"/>
</dbReference>
<keyword evidence="2 4" id="KW-0560">Oxidoreductase</keyword>
<feature type="domain" description="D-isomer specific 2-hydroxyacid dehydrogenase NAD-binding" evidence="6">
    <location>
        <begin position="119"/>
        <end position="293"/>
    </location>
</feature>
<dbReference type="InterPro" id="IPR036291">
    <property type="entry name" value="NAD(P)-bd_dom_sf"/>
</dbReference>
<name>A0A6S7DQP2_9BURK</name>
<dbReference type="SUPFAM" id="SSF52283">
    <property type="entry name" value="Formate/glycerate dehydrogenase catalytic domain-like"/>
    <property type="match status" value="1"/>
</dbReference>
<dbReference type="InterPro" id="IPR050223">
    <property type="entry name" value="D-isomer_2-hydroxyacid_DH"/>
</dbReference>
<evidence type="ECO:0000313" key="8">
    <source>
        <dbReference type="Proteomes" id="UP000494272"/>
    </source>
</evidence>
<gene>
    <name evidence="7" type="ORF">LMG26841_00979</name>
</gene>
<evidence type="ECO:0000256" key="4">
    <source>
        <dbReference type="RuleBase" id="RU003719"/>
    </source>
</evidence>
<dbReference type="SUPFAM" id="SSF51735">
    <property type="entry name" value="NAD(P)-binding Rossmann-fold domains"/>
    <property type="match status" value="1"/>
</dbReference>
<dbReference type="InterPro" id="IPR006140">
    <property type="entry name" value="D-isomer_DH_NAD-bd"/>
</dbReference>
<dbReference type="GO" id="GO:0008873">
    <property type="term" value="F:gluconate 2-dehydrogenase activity"/>
    <property type="evidence" value="ECO:0007669"/>
    <property type="project" value="UniProtKB-EC"/>
</dbReference>
<dbReference type="GO" id="GO:0005829">
    <property type="term" value="C:cytosol"/>
    <property type="evidence" value="ECO:0007669"/>
    <property type="project" value="TreeGrafter"/>
</dbReference>
<keyword evidence="8" id="KW-1185">Reference proteome</keyword>
<dbReference type="InterPro" id="IPR006139">
    <property type="entry name" value="D-isomer_2_OHA_DH_cat_dom"/>
</dbReference>
<dbReference type="Pfam" id="PF02826">
    <property type="entry name" value="2-Hacid_dh_C"/>
    <property type="match status" value="1"/>
</dbReference>
<dbReference type="CDD" id="cd12156">
    <property type="entry name" value="HPPR"/>
    <property type="match status" value="1"/>
</dbReference>
<dbReference type="Proteomes" id="UP000494272">
    <property type="component" value="Unassembled WGS sequence"/>
</dbReference>
<protein>
    <submittedName>
        <fullName evidence="7">2-ketogluconate reductase</fullName>
        <ecNumber evidence="7">1.1.1.215</ecNumber>
    </submittedName>
</protein>
<keyword evidence="1" id="KW-0521">NADP</keyword>
<dbReference type="Gene3D" id="3.40.50.720">
    <property type="entry name" value="NAD(P)-binding Rossmann-like Domain"/>
    <property type="match status" value="2"/>
</dbReference>
<reference evidence="7 8" key="1">
    <citation type="submission" date="2020-04" db="EMBL/GenBank/DDBJ databases">
        <authorList>
            <person name="De Canck E."/>
        </authorList>
    </citation>
    <scope>NUCLEOTIDE SEQUENCE [LARGE SCALE GENOMIC DNA]</scope>
    <source>
        <strain evidence="7 8">LMG 26841</strain>
    </source>
</reference>
<proteinExistence type="inferred from homology"/>
<evidence type="ECO:0000313" key="7">
    <source>
        <dbReference type="EMBL" id="CAB3831315.1"/>
    </source>
</evidence>
<dbReference type="EC" id="1.1.1.215" evidence="7"/>
<sequence length="325" mass="34770">MTPDMTTTASQPLADLLMVGPLLPELTAELESRYRVHRWWQSPDQAALLRDHGAAIRGIATSGRFGASRELIDALPALEGVFSFGVGYDTIDLAAAQARDVRVTNTPGVLDACVADTALALMLAASRRIAEADRFVRAGRWPQEGFGLGTRMSGKRCGIVGLGNIGLQIARRAEAFDMPILYTNRKPRADAPAHYRYCPDITTLAAECDFLVLAVPGGGATRHLVNGEVLRALGPRGWLINIARGTVVDEAALVQALQTGAIAGAGLDVFEHEPATPAALNAMDNVVMLPHIASGTHETRRAMADLMLANLDGWFRDGKTVTRVV</sequence>